<keyword evidence="9 12" id="KW-0456">Lyase</keyword>
<dbReference type="InterPro" id="IPR002220">
    <property type="entry name" value="DapA-like"/>
</dbReference>
<dbReference type="InterPro" id="IPR013785">
    <property type="entry name" value="Aldolase_TIM"/>
</dbReference>
<accession>A0A849BS46</accession>
<evidence type="ECO:0000256" key="3">
    <source>
        <dbReference type="ARBA" id="ARBA00007592"/>
    </source>
</evidence>
<dbReference type="EC" id="4.3.3.7" evidence="4 12"/>
<evidence type="ECO:0000256" key="2">
    <source>
        <dbReference type="ARBA" id="ARBA00005120"/>
    </source>
</evidence>
<evidence type="ECO:0000256" key="11">
    <source>
        <dbReference type="ARBA" id="ARBA00047836"/>
    </source>
</evidence>
<dbReference type="GO" id="GO:0019877">
    <property type="term" value="P:diaminopimelate biosynthetic process"/>
    <property type="evidence" value="ECO:0007669"/>
    <property type="project" value="UniProtKB-UniRule"/>
</dbReference>
<evidence type="ECO:0000256" key="12">
    <source>
        <dbReference type="HAMAP-Rule" id="MF_00418"/>
    </source>
</evidence>
<evidence type="ECO:0000256" key="10">
    <source>
        <dbReference type="ARBA" id="ARBA00023270"/>
    </source>
</evidence>
<dbReference type="PIRSF" id="PIRSF001365">
    <property type="entry name" value="DHDPS"/>
    <property type="match status" value="1"/>
</dbReference>
<dbReference type="RefSeq" id="WP_171203611.1">
    <property type="nucleotide sequence ID" value="NZ_BAAANP010000008.1"/>
</dbReference>
<keyword evidence="6 12" id="KW-0028">Amino-acid biosynthesis</keyword>
<dbReference type="HAMAP" id="MF_00418">
    <property type="entry name" value="DapA"/>
    <property type="match status" value="1"/>
</dbReference>
<dbReference type="Pfam" id="PF00701">
    <property type="entry name" value="DHDPS"/>
    <property type="match status" value="1"/>
</dbReference>
<organism evidence="16 17">
    <name type="scientific">Pseudokineococcus marinus</name>
    <dbReference type="NCBI Taxonomy" id="351215"/>
    <lineage>
        <taxon>Bacteria</taxon>
        <taxon>Bacillati</taxon>
        <taxon>Actinomycetota</taxon>
        <taxon>Actinomycetes</taxon>
        <taxon>Kineosporiales</taxon>
        <taxon>Kineosporiaceae</taxon>
        <taxon>Pseudokineococcus</taxon>
    </lineage>
</organism>
<evidence type="ECO:0000256" key="6">
    <source>
        <dbReference type="ARBA" id="ARBA00022605"/>
    </source>
</evidence>
<dbReference type="GO" id="GO:0005829">
    <property type="term" value="C:cytosol"/>
    <property type="evidence" value="ECO:0007669"/>
    <property type="project" value="TreeGrafter"/>
</dbReference>
<dbReference type="UniPathway" id="UPA00034">
    <property type="reaction ID" value="UER00017"/>
</dbReference>
<dbReference type="PROSITE" id="PS00665">
    <property type="entry name" value="DHDPS_1"/>
    <property type="match status" value="1"/>
</dbReference>
<feature type="site" description="Part of a proton relay during catalysis" evidence="12">
    <location>
        <position position="120"/>
    </location>
</feature>
<feature type="binding site" evidence="12 15">
    <location>
        <position position="214"/>
    </location>
    <ligand>
        <name>pyruvate</name>
        <dbReference type="ChEBI" id="CHEBI:15361"/>
    </ligand>
</feature>
<comment type="similarity">
    <text evidence="3 12 13">Belongs to the DapA family.</text>
</comment>
<reference evidence="16 17" key="1">
    <citation type="submission" date="2020-05" db="EMBL/GenBank/DDBJ databases">
        <title>MicrobeNet Type strains.</title>
        <authorList>
            <person name="Nicholson A.C."/>
        </authorList>
    </citation>
    <scope>NUCLEOTIDE SEQUENCE [LARGE SCALE GENOMIC DNA]</scope>
    <source>
        <strain evidence="16 17">JCM 14547</strain>
    </source>
</reference>
<evidence type="ECO:0000256" key="15">
    <source>
        <dbReference type="PIRSR" id="PIRSR001365-2"/>
    </source>
</evidence>
<evidence type="ECO:0000256" key="5">
    <source>
        <dbReference type="ARBA" id="ARBA00022490"/>
    </source>
</evidence>
<evidence type="ECO:0000256" key="7">
    <source>
        <dbReference type="ARBA" id="ARBA00022915"/>
    </source>
</evidence>
<evidence type="ECO:0000313" key="16">
    <source>
        <dbReference type="EMBL" id="NNH23817.1"/>
    </source>
</evidence>
<comment type="catalytic activity">
    <reaction evidence="11 12">
        <text>L-aspartate 4-semialdehyde + pyruvate = (2S,4S)-4-hydroxy-2,3,4,5-tetrahydrodipicolinate + H2O + H(+)</text>
        <dbReference type="Rhea" id="RHEA:34171"/>
        <dbReference type="ChEBI" id="CHEBI:15361"/>
        <dbReference type="ChEBI" id="CHEBI:15377"/>
        <dbReference type="ChEBI" id="CHEBI:15378"/>
        <dbReference type="ChEBI" id="CHEBI:67139"/>
        <dbReference type="ChEBI" id="CHEBI:537519"/>
        <dbReference type="EC" id="4.3.3.7"/>
    </reaction>
</comment>
<comment type="caution">
    <text evidence="12">Was originally thought to be a dihydrodipicolinate synthase (DHDPS), catalyzing the condensation of (S)-aspartate-beta-semialdehyde [(S)-ASA] and pyruvate to dihydrodipicolinate (DHDP). However, it was shown in E.coli that the product of the enzymatic reaction is not dihydrodipicolinate but in fact (4S)-4-hydroxy-2,3,4,5-tetrahydro-(2S)-dipicolinic acid (HTPA), and that the consecutive dehydration reaction leading to DHDP is not spontaneous but catalyzed by DapB.</text>
</comment>
<keyword evidence="7 12" id="KW-0220">Diaminopimelate biosynthesis</keyword>
<dbReference type="InterPro" id="IPR020625">
    <property type="entry name" value="Schiff_base-form_aldolases_AS"/>
</dbReference>
<comment type="pathway">
    <text evidence="2 12">Amino-acid biosynthesis; L-lysine biosynthesis via DAP pathway; (S)-tetrahydrodipicolinate from L-aspartate: step 3/4.</text>
</comment>
<gene>
    <name evidence="12 16" type="primary">dapA</name>
    <name evidence="16" type="ORF">HLB09_12080</name>
</gene>
<evidence type="ECO:0000256" key="9">
    <source>
        <dbReference type="ARBA" id="ARBA00023239"/>
    </source>
</evidence>
<evidence type="ECO:0000256" key="8">
    <source>
        <dbReference type="ARBA" id="ARBA00023154"/>
    </source>
</evidence>
<keyword evidence="5 12" id="KW-0963">Cytoplasm</keyword>
<dbReference type="EMBL" id="JABEMA010000200">
    <property type="protein sequence ID" value="NNH23817.1"/>
    <property type="molecule type" value="Genomic_DNA"/>
</dbReference>
<feature type="binding site" evidence="12 15">
    <location>
        <position position="58"/>
    </location>
    <ligand>
        <name>pyruvate</name>
        <dbReference type="ChEBI" id="CHEBI:15361"/>
    </ligand>
</feature>
<name>A0A849BS46_9ACTN</name>
<comment type="subcellular location">
    <subcellularLocation>
        <location evidence="12">Cytoplasm</location>
    </subcellularLocation>
</comment>
<evidence type="ECO:0000256" key="13">
    <source>
        <dbReference type="PIRNR" id="PIRNR001365"/>
    </source>
</evidence>
<dbReference type="GO" id="GO:0009089">
    <property type="term" value="P:lysine biosynthetic process via diaminopimelate"/>
    <property type="evidence" value="ECO:0007669"/>
    <property type="project" value="UniProtKB-UniRule"/>
</dbReference>
<evidence type="ECO:0000256" key="1">
    <source>
        <dbReference type="ARBA" id="ARBA00003294"/>
    </source>
</evidence>
<sequence length="304" mass="30862">MTTPPDAPRTPPRPFGAVLTAMATPLGADGALDLDGAARLATSLVDAGCDGLVLNGTTGESPTTSPEEKARVVRAVLEAVGGRAHVLTGAGSNDTAGSVEAARAAEAAGAHGLLVVTPYYSKPPQEGLLAHFRAVADATGLPVMVYDIPGRTATPVEVTTLRALAEHPRVVAVKDSKNDLLAASQVMASTDLAWYSGEDALNLAHLAQGAAGVVSVVAHAAAGAYRQMVDAVDAGDLPTARALHVRLLPVVDAMMNRTQGAASASAVAQLLGATPHRTVRLPLVALTGEQLEHLRGALTEAGLL</sequence>
<evidence type="ECO:0000256" key="14">
    <source>
        <dbReference type="PIRSR" id="PIRSR001365-1"/>
    </source>
</evidence>
<dbReference type="PRINTS" id="PR00146">
    <property type="entry name" value="DHPICSNTHASE"/>
</dbReference>
<dbReference type="PANTHER" id="PTHR12128:SF66">
    <property type="entry name" value="4-HYDROXY-2-OXOGLUTARATE ALDOLASE, MITOCHONDRIAL"/>
    <property type="match status" value="1"/>
</dbReference>
<keyword evidence="8 12" id="KW-0457">Lysine biosynthesis</keyword>
<evidence type="ECO:0000256" key="4">
    <source>
        <dbReference type="ARBA" id="ARBA00012086"/>
    </source>
</evidence>
<dbReference type="Proteomes" id="UP000555552">
    <property type="component" value="Unassembled WGS sequence"/>
</dbReference>
<feature type="site" description="Part of a proton relay during catalysis" evidence="12">
    <location>
        <position position="57"/>
    </location>
</feature>
<dbReference type="InterPro" id="IPR020624">
    <property type="entry name" value="Schiff_base-form_aldolases_CS"/>
</dbReference>
<dbReference type="CDD" id="cd00950">
    <property type="entry name" value="DHDPS"/>
    <property type="match status" value="1"/>
</dbReference>
<dbReference type="PROSITE" id="PS00666">
    <property type="entry name" value="DHDPS_2"/>
    <property type="match status" value="1"/>
</dbReference>
<feature type="active site" description="Proton donor/acceptor" evidence="12 14">
    <location>
        <position position="146"/>
    </location>
</feature>
<keyword evidence="10 12" id="KW-0704">Schiff base</keyword>
<keyword evidence="17" id="KW-1185">Reference proteome</keyword>
<dbReference type="Gene3D" id="3.20.20.70">
    <property type="entry name" value="Aldolase class I"/>
    <property type="match status" value="1"/>
</dbReference>
<feature type="active site" description="Schiff-base intermediate with substrate" evidence="12 14">
    <location>
        <position position="174"/>
    </location>
</feature>
<dbReference type="NCBIfam" id="TIGR00674">
    <property type="entry name" value="dapA"/>
    <property type="match status" value="1"/>
</dbReference>
<dbReference type="SMART" id="SM01130">
    <property type="entry name" value="DHDPS"/>
    <property type="match status" value="1"/>
</dbReference>
<dbReference type="SUPFAM" id="SSF51569">
    <property type="entry name" value="Aldolase"/>
    <property type="match status" value="1"/>
</dbReference>
<comment type="caution">
    <text evidence="16">The sequence shown here is derived from an EMBL/GenBank/DDBJ whole genome shotgun (WGS) entry which is preliminary data.</text>
</comment>
<evidence type="ECO:0000313" key="17">
    <source>
        <dbReference type="Proteomes" id="UP000555552"/>
    </source>
</evidence>
<dbReference type="GO" id="GO:0008840">
    <property type="term" value="F:4-hydroxy-tetrahydrodipicolinate synthase activity"/>
    <property type="evidence" value="ECO:0007669"/>
    <property type="project" value="UniProtKB-UniRule"/>
</dbReference>
<comment type="subunit">
    <text evidence="12">Homotetramer; dimer of dimers.</text>
</comment>
<dbReference type="InterPro" id="IPR005263">
    <property type="entry name" value="DapA"/>
</dbReference>
<comment type="function">
    <text evidence="1 12">Catalyzes the condensation of (S)-aspartate-beta-semialdehyde [(S)-ASA] and pyruvate to 4-hydroxy-tetrahydrodipicolinate (HTPA).</text>
</comment>
<proteinExistence type="inferred from homology"/>
<dbReference type="PANTHER" id="PTHR12128">
    <property type="entry name" value="DIHYDRODIPICOLINATE SYNTHASE"/>
    <property type="match status" value="1"/>
</dbReference>
<protein>
    <recommendedName>
        <fullName evidence="4 12">4-hydroxy-tetrahydrodipicolinate synthase</fullName>
        <shortName evidence="12">HTPA synthase</shortName>
        <ecNumber evidence="4 12">4.3.3.7</ecNumber>
    </recommendedName>
</protein>
<dbReference type="AlphaFoldDB" id="A0A849BS46"/>